<dbReference type="InterPro" id="IPR020845">
    <property type="entry name" value="AMP-binding_CS"/>
</dbReference>
<dbReference type="Gene3D" id="2.30.38.10">
    <property type="entry name" value="Luciferase, Domain 3"/>
    <property type="match status" value="1"/>
</dbReference>
<dbReference type="Proteomes" id="UP000467130">
    <property type="component" value="Chromosome"/>
</dbReference>
<dbReference type="KEGG" id="msto:MSTO_29030"/>
<gene>
    <name evidence="7" type="ORF">MSTO_29030</name>
</gene>
<dbReference type="PANTHER" id="PTHR44845:SF6">
    <property type="entry name" value="BETA-ALANINE-ACTIVATING ENZYME"/>
    <property type="match status" value="1"/>
</dbReference>
<dbReference type="InterPro" id="IPR020459">
    <property type="entry name" value="AMP-binding"/>
</dbReference>
<feature type="compositionally biased region" description="Polar residues" evidence="5">
    <location>
        <begin position="798"/>
        <end position="822"/>
    </location>
</feature>
<keyword evidence="4" id="KW-0597">Phosphoprotein</keyword>
<dbReference type="SUPFAM" id="SSF51735">
    <property type="entry name" value="NAD(P)-binding Rossmann-fold domains"/>
    <property type="match status" value="1"/>
</dbReference>
<keyword evidence="8" id="KW-1185">Reference proteome</keyword>
<dbReference type="AlphaFoldDB" id="A0A7I7Q8Q4"/>
<dbReference type="NCBIfam" id="TIGR01733">
    <property type="entry name" value="AA-adenyl-dom"/>
    <property type="match status" value="1"/>
</dbReference>
<dbReference type="NCBIfam" id="TIGR01746">
    <property type="entry name" value="Thioester-redct"/>
    <property type="match status" value="1"/>
</dbReference>
<evidence type="ECO:0000313" key="7">
    <source>
        <dbReference type="EMBL" id="BBY22698.1"/>
    </source>
</evidence>
<evidence type="ECO:0000256" key="2">
    <source>
        <dbReference type="ARBA" id="ARBA00006432"/>
    </source>
</evidence>
<comment type="cofactor">
    <cofactor evidence="1">
        <name>pantetheine 4'-phosphate</name>
        <dbReference type="ChEBI" id="CHEBI:47942"/>
    </cofactor>
</comment>
<evidence type="ECO:0000256" key="3">
    <source>
        <dbReference type="ARBA" id="ARBA00022450"/>
    </source>
</evidence>
<dbReference type="InterPro" id="IPR036736">
    <property type="entry name" value="ACP-like_sf"/>
</dbReference>
<dbReference type="InterPro" id="IPR045851">
    <property type="entry name" value="AMP-bd_C_sf"/>
</dbReference>
<dbReference type="Pfam" id="PF00501">
    <property type="entry name" value="AMP-binding"/>
    <property type="match status" value="1"/>
</dbReference>
<comment type="similarity">
    <text evidence="2">Belongs to the ATP-dependent AMP-binding enzyme family.</text>
</comment>
<dbReference type="InterPro" id="IPR025110">
    <property type="entry name" value="AMP-bd_C"/>
</dbReference>
<dbReference type="Gene3D" id="3.40.50.720">
    <property type="entry name" value="NAD(P)-binding Rossmann-like Domain"/>
    <property type="match status" value="1"/>
</dbReference>
<evidence type="ECO:0000259" key="6">
    <source>
        <dbReference type="PROSITE" id="PS50075"/>
    </source>
</evidence>
<dbReference type="InterPro" id="IPR000873">
    <property type="entry name" value="AMP-dep_synth/lig_dom"/>
</dbReference>
<dbReference type="InterPro" id="IPR006162">
    <property type="entry name" value="Ppantetheine_attach_site"/>
</dbReference>
<dbReference type="PROSITE" id="PS50075">
    <property type="entry name" value="CARRIER"/>
    <property type="match status" value="1"/>
</dbReference>
<dbReference type="Pfam" id="PF13193">
    <property type="entry name" value="AMP-binding_C"/>
    <property type="match status" value="1"/>
</dbReference>
<dbReference type="Gene3D" id="1.10.1200.10">
    <property type="entry name" value="ACP-like"/>
    <property type="match status" value="1"/>
</dbReference>
<dbReference type="Gene3D" id="3.40.50.980">
    <property type="match status" value="2"/>
</dbReference>
<dbReference type="InterPro" id="IPR010080">
    <property type="entry name" value="Thioester_reductase-like_dom"/>
</dbReference>
<dbReference type="SUPFAM" id="SSF56801">
    <property type="entry name" value="Acetyl-CoA synthetase-like"/>
    <property type="match status" value="1"/>
</dbReference>
<evidence type="ECO:0000256" key="1">
    <source>
        <dbReference type="ARBA" id="ARBA00001957"/>
    </source>
</evidence>
<organism evidence="7 8">
    <name type="scientific">Mycobacterium stomatepiae</name>
    <dbReference type="NCBI Taxonomy" id="470076"/>
    <lineage>
        <taxon>Bacteria</taxon>
        <taxon>Bacillati</taxon>
        <taxon>Actinomycetota</taxon>
        <taxon>Actinomycetes</taxon>
        <taxon>Mycobacteriales</taxon>
        <taxon>Mycobacteriaceae</taxon>
        <taxon>Mycobacterium</taxon>
        <taxon>Mycobacterium simiae complex</taxon>
    </lineage>
</organism>
<dbReference type="FunFam" id="3.30.300.30:FF:000010">
    <property type="entry name" value="Enterobactin synthetase component F"/>
    <property type="match status" value="1"/>
</dbReference>
<protein>
    <recommendedName>
        <fullName evidence="6">Carrier domain-containing protein</fullName>
    </recommendedName>
</protein>
<dbReference type="PRINTS" id="PR00154">
    <property type="entry name" value="AMPBINDING"/>
</dbReference>
<dbReference type="CDD" id="cd05235">
    <property type="entry name" value="SDR_e1"/>
    <property type="match status" value="1"/>
</dbReference>
<evidence type="ECO:0000313" key="8">
    <source>
        <dbReference type="Proteomes" id="UP000467130"/>
    </source>
</evidence>
<dbReference type="InterPro" id="IPR010071">
    <property type="entry name" value="AA_adenyl_dom"/>
</dbReference>
<feature type="domain" description="Carrier" evidence="6">
    <location>
        <begin position="432"/>
        <end position="507"/>
    </location>
</feature>
<dbReference type="InterPro" id="IPR009081">
    <property type="entry name" value="PP-bd_ACP"/>
</dbReference>
<name>A0A7I7Q8Q4_9MYCO</name>
<dbReference type="SUPFAM" id="SSF47336">
    <property type="entry name" value="ACP-like"/>
    <property type="match status" value="1"/>
</dbReference>
<reference evidence="7 8" key="1">
    <citation type="journal article" date="2019" name="Emerg. Microbes Infect.">
        <title>Comprehensive subspecies identification of 175 nontuberculous mycobacteria species based on 7547 genomic profiles.</title>
        <authorList>
            <person name="Matsumoto Y."/>
            <person name="Kinjo T."/>
            <person name="Motooka D."/>
            <person name="Nabeya D."/>
            <person name="Jung N."/>
            <person name="Uechi K."/>
            <person name="Horii T."/>
            <person name="Iida T."/>
            <person name="Fujita J."/>
            <person name="Nakamura S."/>
        </authorList>
    </citation>
    <scope>NUCLEOTIDE SEQUENCE [LARGE SCALE GENOMIC DNA]</scope>
    <source>
        <strain evidence="7 8">JCM 17783</strain>
    </source>
</reference>
<sequence length="830" mass="88047">MGVLKSGAAYVPIDPSVPDTRIEFVLTDAAPVAVITTAVLAERLEGLAGRDLWVIDVDDPAIAAQPATAVTAGPAPDDIAYVIYTSGTTGVPKGVAVTHHNITRLFEQPDALFALSAGQVCTQFHSYAFDFSVWELWSALLHGGRLVVVPEDVVASPQDFHALLVAEQVTVLAQTPSAVAALSPQGLESVALLLGGEACPPELVEQWAPGRVMINGYGPTETTVFATFSAPMVAESGVAPIGGPVSGAALLVLDGWLRPVPVGVAGELYVAGRGVGVGYVGRSGLTGSRFVACPFGGVGARMYRTGDVVSWGPDGQLRYVGRVDEQVKIRGYRIELGEVRAALAGLEGVDQAVVIAREDTPGVKRLVGYVTESVAGMVDSVVVREELGRRLPSYMVPAAVVVMDVLPLTVNGKLDVRALPAPEYGDAQRYRAPQSAAEEILAGIFAQVLGVERVGVDDSFFDLGGDSLSVMRVLAAVNNAFGTNLAVRTVFDAPSVSGLNEQVQNYTSAQEAVSELYAAVHGRGATEVHAGDLTLDKFIDAETLAGATTVPGPVTEARTVLLTGATGFLGRYLALEWLERMERAGGKLVCLVRAKSDEDARQRLEKTFDSGDAQLLRHFQELAADHLEVLAGDKGQANMGVDQQTWQRLAETVDLIVDSAAHVNGFLPYSEVFASNVVGTAELIRLALTTRLKPFTYVSTADVGRQIEPASFTEDADIRSISPTRVVDNSPTNGYGNSKWAGEVLLREANDLCGLPVAVFRSGMILADTTYTGQLHMSDMVTRTVLSVVATGWHRPRSSNSTTRAIGSPRTSTDYPSSSLPRRSQRWAPK</sequence>
<proteinExistence type="inferred from homology"/>
<dbReference type="InterPro" id="IPR020806">
    <property type="entry name" value="PKS_PP-bd"/>
</dbReference>
<dbReference type="SMART" id="SM00823">
    <property type="entry name" value="PKS_PP"/>
    <property type="match status" value="1"/>
</dbReference>
<dbReference type="PROSITE" id="PS00455">
    <property type="entry name" value="AMP_BINDING"/>
    <property type="match status" value="1"/>
</dbReference>
<dbReference type="InterPro" id="IPR013120">
    <property type="entry name" value="FAR_NAD-bd"/>
</dbReference>
<dbReference type="Gene3D" id="3.30.300.30">
    <property type="match status" value="1"/>
</dbReference>
<dbReference type="FunFam" id="1.10.1200.10:FF:000005">
    <property type="entry name" value="Nonribosomal peptide synthetase 1"/>
    <property type="match status" value="1"/>
</dbReference>
<evidence type="ECO:0000256" key="5">
    <source>
        <dbReference type="SAM" id="MobiDB-lite"/>
    </source>
</evidence>
<dbReference type="GO" id="GO:0044550">
    <property type="term" value="P:secondary metabolite biosynthetic process"/>
    <property type="evidence" value="ECO:0007669"/>
    <property type="project" value="UniProtKB-ARBA"/>
</dbReference>
<dbReference type="Pfam" id="PF00550">
    <property type="entry name" value="PP-binding"/>
    <property type="match status" value="1"/>
</dbReference>
<dbReference type="PANTHER" id="PTHR44845">
    <property type="entry name" value="CARRIER DOMAIN-CONTAINING PROTEIN"/>
    <property type="match status" value="1"/>
</dbReference>
<dbReference type="InterPro" id="IPR036291">
    <property type="entry name" value="NAD(P)-bd_dom_sf"/>
</dbReference>
<dbReference type="EMBL" id="AP022587">
    <property type="protein sequence ID" value="BBY22698.1"/>
    <property type="molecule type" value="Genomic_DNA"/>
</dbReference>
<dbReference type="Pfam" id="PF07993">
    <property type="entry name" value="NAD_binding_4"/>
    <property type="match status" value="1"/>
</dbReference>
<dbReference type="GO" id="GO:0031177">
    <property type="term" value="F:phosphopantetheine binding"/>
    <property type="evidence" value="ECO:0007669"/>
    <property type="project" value="InterPro"/>
</dbReference>
<evidence type="ECO:0000256" key="4">
    <source>
        <dbReference type="ARBA" id="ARBA00022553"/>
    </source>
</evidence>
<accession>A0A7I7Q8Q4</accession>
<keyword evidence="3" id="KW-0596">Phosphopantetheine</keyword>
<feature type="region of interest" description="Disordered" evidence="5">
    <location>
        <begin position="794"/>
        <end position="830"/>
    </location>
</feature>
<dbReference type="PROSITE" id="PS00012">
    <property type="entry name" value="PHOSPHOPANTETHEINE"/>
    <property type="match status" value="1"/>
</dbReference>